<dbReference type="NCBIfam" id="TIGR02734">
    <property type="entry name" value="crtI_fam"/>
    <property type="match status" value="1"/>
</dbReference>
<dbReference type="GO" id="GO:0016117">
    <property type="term" value="P:carotenoid biosynthetic process"/>
    <property type="evidence" value="ECO:0007669"/>
    <property type="project" value="UniProtKB-KW"/>
</dbReference>
<dbReference type="SUPFAM" id="SSF51905">
    <property type="entry name" value="FAD/NAD(P)-binding domain"/>
    <property type="match status" value="1"/>
</dbReference>
<dbReference type="HOGENOM" id="CLU_019722_2_1_2"/>
<evidence type="ECO:0000256" key="2">
    <source>
        <dbReference type="ARBA" id="ARBA00022746"/>
    </source>
</evidence>
<feature type="domain" description="Amine oxidase" evidence="4">
    <location>
        <begin position="23"/>
        <end position="495"/>
    </location>
</feature>
<evidence type="ECO:0000313" key="5">
    <source>
        <dbReference type="EMBL" id="CCC41037.1"/>
    </source>
</evidence>
<dbReference type="Proteomes" id="UP000007954">
    <property type="component" value="Chromosome"/>
</dbReference>
<accession>G0LJV3</accession>
<dbReference type="PANTHER" id="PTHR43734">
    <property type="entry name" value="PHYTOENE DESATURASE"/>
    <property type="match status" value="1"/>
</dbReference>
<proteinExistence type="predicted"/>
<organism evidence="5 6">
    <name type="scientific">Haloquadratum walsbyi (strain DSM 16854 / JCM 12705 / C23)</name>
    <dbReference type="NCBI Taxonomy" id="768065"/>
    <lineage>
        <taxon>Archaea</taxon>
        <taxon>Methanobacteriati</taxon>
        <taxon>Methanobacteriota</taxon>
        <taxon>Stenosarchaea group</taxon>
        <taxon>Halobacteria</taxon>
        <taxon>Halobacteriales</taxon>
        <taxon>Haloferacaceae</taxon>
        <taxon>Haloquadratum</taxon>
    </lineage>
</organism>
<comment type="pathway">
    <text evidence="1">Carotenoid biosynthesis.</text>
</comment>
<dbReference type="InterPro" id="IPR002937">
    <property type="entry name" value="Amino_oxidase"/>
</dbReference>
<dbReference type="EC" id="1.3.99.37" evidence="5"/>
<dbReference type="GO" id="GO:0016491">
    <property type="term" value="F:oxidoreductase activity"/>
    <property type="evidence" value="ECO:0007669"/>
    <property type="project" value="UniProtKB-KW"/>
</dbReference>
<evidence type="ECO:0000313" key="6">
    <source>
        <dbReference type="Proteomes" id="UP000007954"/>
    </source>
</evidence>
<protein>
    <submittedName>
        <fullName evidence="5">Carotenoid 3,4-desaturase</fullName>
        <ecNumber evidence="5">1.3.99.37</ecNumber>
    </submittedName>
</protein>
<dbReference type="GeneID" id="12448066"/>
<dbReference type="OrthoDB" id="40741at2157"/>
<keyword evidence="3 5" id="KW-0560">Oxidoreductase</keyword>
<sequence length="500" mass="56146">MNTVSDLSDVDGSSVVVIGGGFGGLSTACYLSDAGADVTVLEKNEQLGGRASRLEVDGFKFDMGPSWYLMPDVFERFFNYFDREPSEYYELTRLDPHYRIFFKDGDRVEMVPDREQNREVFESYEPGAGDRFDEYLAKSKKNYEVGMEHFVYEDRAELSDYADWDVMKNARGLSLIGSMQDHVEQYFDHPKLQQIMQYTLVFLGGAPTNTPALYNLMSHVDFNMGVYYPENGVGGVVDGIVELADELGVTFHTNAPVSEIRGREGAFVTRTETDAEFYSESVVSNADYRHTEMELLPPEKRQYDPDYWDSRTYAPSAFLLYLGVEGDVGDLAHHSLVLPTDWDDHFEQIFDDPAWPADPAYYLCVPSQTDDDVAPDDHSNLFALVPIAAGLDDSEEHRQRYRNLILDDIAEHTGVDLRDRIVVERSFCVDDFADRYNSTAGTALGLAHTLEQTALLRPGHHSSAVDGLYFTGSFTTPGIGVPMCLISGQLTAEKMADRAT</sequence>
<reference evidence="5 6" key="1">
    <citation type="journal article" date="2011" name="PLoS ONE">
        <title>Haloquadratum walsbyi: limited diversity in a global pond.</title>
        <authorList>
            <person name="Dyall-Smith M."/>
            <person name="Pfeiffer F."/>
            <person name="Klee K."/>
            <person name="Palm P."/>
            <person name="Gross K."/>
            <person name="Schuster S.C."/>
            <person name="Rampp M."/>
            <person name="Oesterhelt D."/>
        </authorList>
    </citation>
    <scope>NUCLEOTIDE SEQUENCE [LARGE SCALE GENOMIC DNA]</scope>
    <source>
        <strain evidence="6">DSM 16854 / JCM 12705 / C23</strain>
    </source>
</reference>
<evidence type="ECO:0000256" key="1">
    <source>
        <dbReference type="ARBA" id="ARBA00004829"/>
    </source>
</evidence>
<dbReference type="InterPro" id="IPR036188">
    <property type="entry name" value="FAD/NAD-bd_sf"/>
</dbReference>
<dbReference type="InterPro" id="IPR014105">
    <property type="entry name" value="Carotenoid/retinoid_OxRdtase"/>
</dbReference>
<keyword evidence="2" id="KW-0125">Carotenoid biosynthesis</keyword>
<dbReference type="PANTHER" id="PTHR43734:SF1">
    <property type="entry name" value="PHYTOENE DESATURASE"/>
    <property type="match status" value="1"/>
</dbReference>
<gene>
    <name evidence="5" type="primary">crtD</name>
    <name evidence="5" type="synonym">crtI1</name>
    <name evidence="5" type="ordered locus">Hqrw_3257</name>
</gene>
<dbReference type="Gene3D" id="3.50.50.60">
    <property type="entry name" value="FAD/NAD(P)-binding domain"/>
    <property type="match status" value="2"/>
</dbReference>
<dbReference type="EMBL" id="FR746099">
    <property type="protein sequence ID" value="CCC41037.1"/>
    <property type="molecule type" value="Genomic_DNA"/>
</dbReference>
<dbReference type="KEGG" id="hwc:Hqrw_3257"/>
<dbReference type="AlphaFoldDB" id="G0LJV3"/>
<evidence type="ECO:0000256" key="3">
    <source>
        <dbReference type="ARBA" id="ARBA00023002"/>
    </source>
</evidence>
<name>G0LJV3_HALWC</name>
<evidence type="ECO:0000259" key="4">
    <source>
        <dbReference type="Pfam" id="PF01593"/>
    </source>
</evidence>
<dbReference type="Pfam" id="PF01593">
    <property type="entry name" value="Amino_oxidase"/>
    <property type="match status" value="1"/>
</dbReference>
<dbReference type="RefSeq" id="WP_014556502.1">
    <property type="nucleotide sequence ID" value="NC_017459.1"/>
</dbReference>